<keyword evidence="1" id="KW-0472">Membrane</keyword>
<reference evidence="3" key="1">
    <citation type="submission" date="2020-06" db="EMBL/GenBank/DDBJ databases">
        <title>WGS assembly of Ceratodon purpureus strain R40.</title>
        <authorList>
            <person name="Carey S.B."/>
            <person name="Jenkins J."/>
            <person name="Shu S."/>
            <person name="Lovell J.T."/>
            <person name="Sreedasyam A."/>
            <person name="Maumus F."/>
            <person name="Tiley G.P."/>
            <person name="Fernandez-Pozo N."/>
            <person name="Barry K."/>
            <person name="Chen C."/>
            <person name="Wang M."/>
            <person name="Lipzen A."/>
            <person name="Daum C."/>
            <person name="Saski C.A."/>
            <person name="Payton A.C."/>
            <person name="Mcbreen J.C."/>
            <person name="Conrad R.E."/>
            <person name="Kollar L.M."/>
            <person name="Olsson S."/>
            <person name="Huttunen S."/>
            <person name="Landis J.B."/>
            <person name="Wickett N.J."/>
            <person name="Johnson M.G."/>
            <person name="Rensing S.A."/>
            <person name="Grimwood J."/>
            <person name="Schmutz J."/>
            <person name="Mcdaniel S.F."/>
        </authorList>
    </citation>
    <scope>NUCLEOTIDE SEQUENCE</scope>
    <source>
        <strain evidence="3">R40</strain>
    </source>
</reference>
<keyword evidence="1" id="KW-1133">Transmembrane helix</keyword>
<evidence type="ECO:0000313" key="4">
    <source>
        <dbReference type="Proteomes" id="UP000822688"/>
    </source>
</evidence>
<sequence>MWEWIFGRIRRGEDSFSLAWVMMACFSEDGIFSFWVAVKLETGLRLRNWP</sequence>
<evidence type="ECO:0000256" key="1">
    <source>
        <dbReference type="SAM" id="Phobius"/>
    </source>
</evidence>
<gene>
    <name evidence="2" type="ORF">KC19_2G096800</name>
    <name evidence="3" type="ORF">KC19_2G097200</name>
</gene>
<proteinExistence type="predicted"/>
<dbReference type="Proteomes" id="UP000822688">
    <property type="component" value="Chromosome 2"/>
</dbReference>
<name>A0A8T0IV13_CERPU</name>
<feature type="transmembrane region" description="Helical" evidence="1">
    <location>
        <begin position="20"/>
        <end position="38"/>
    </location>
</feature>
<dbReference type="EMBL" id="CM026422">
    <property type="protein sequence ID" value="KAG0586514.1"/>
    <property type="molecule type" value="Genomic_DNA"/>
</dbReference>
<accession>A0A8T0IV13</accession>
<dbReference type="EMBL" id="CM026422">
    <property type="protein sequence ID" value="KAG0586518.1"/>
    <property type="molecule type" value="Genomic_DNA"/>
</dbReference>
<keyword evidence="4" id="KW-1185">Reference proteome</keyword>
<organism evidence="3 4">
    <name type="scientific">Ceratodon purpureus</name>
    <name type="common">Fire moss</name>
    <name type="synonym">Dicranum purpureum</name>
    <dbReference type="NCBI Taxonomy" id="3225"/>
    <lineage>
        <taxon>Eukaryota</taxon>
        <taxon>Viridiplantae</taxon>
        <taxon>Streptophyta</taxon>
        <taxon>Embryophyta</taxon>
        <taxon>Bryophyta</taxon>
        <taxon>Bryophytina</taxon>
        <taxon>Bryopsida</taxon>
        <taxon>Dicranidae</taxon>
        <taxon>Pseudoditrichales</taxon>
        <taxon>Ditrichaceae</taxon>
        <taxon>Ceratodon</taxon>
    </lineage>
</organism>
<dbReference type="AlphaFoldDB" id="A0A8T0IV13"/>
<evidence type="ECO:0000313" key="2">
    <source>
        <dbReference type="EMBL" id="KAG0586514.1"/>
    </source>
</evidence>
<comment type="caution">
    <text evidence="3">The sequence shown here is derived from an EMBL/GenBank/DDBJ whole genome shotgun (WGS) entry which is preliminary data.</text>
</comment>
<protein>
    <submittedName>
        <fullName evidence="3">Uncharacterized protein</fullName>
    </submittedName>
</protein>
<keyword evidence="1" id="KW-0812">Transmembrane</keyword>
<evidence type="ECO:0000313" key="3">
    <source>
        <dbReference type="EMBL" id="KAG0586518.1"/>
    </source>
</evidence>